<dbReference type="Pfam" id="PF05195">
    <property type="entry name" value="AMP_N"/>
    <property type="match status" value="1"/>
</dbReference>
<gene>
    <name evidence="17" type="ORF">NA56DRAFT_643325</name>
</gene>
<dbReference type="InterPro" id="IPR001131">
    <property type="entry name" value="Peptidase_M24B_aminopep-P_CS"/>
</dbReference>
<keyword evidence="11" id="KW-0464">Manganese</keyword>
<dbReference type="PANTHER" id="PTHR43226:SF3">
    <property type="entry name" value="XAA-PRO AMINOPEPTIDASE AN0832-RELATED"/>
    <property type="match status" value="1"/>
</dbReference>
<dbReference type="SMART" id="SM01011">
    <property type="entry name" value="AMP_N"/>
    <property type="match status" value="1"/>
</dbReference>
<evidence type="ECO:0000313" key="17">
    <source>
        <dbReference type="EMBL" id="PMD24036.1"/>
    </source>
</evidence>
<evidence type="ECO:0000256" key="12">
    <source>
        <dbReference type="ARBA" id="ARBA00030849"/>
    </source>
</evidence>
<evidence type="ECO:0000256" key="11">
    <source>
        <dbReference type="ARBA" id="ARBA00023211"/>
    </source>
</evidence>
<feature type="region of interest" description="Disordered" evidence="15">
    <location>
        <begin position="1"/>
        <end position="21"/>
    </location>
</feature>
<dbReference type="GO" id="GO:0030145">
    <property type="term" value="F:manganese ion binding"/>
    <property type="evidence" value="ECO:0007669"/>
    <property type="project" value="InterPro"/>
</dbReference>
<evidence type="ECO:0000256" key="9">
    <source>
        <dbReference type="ARBA" id="ARBA00022801"/>
    </source>
</evidence>
<dbReference type="EC" id="3.4.11.9" evidence="5"/>
<dbReference type="InterPro" id="IPR052433">
    <property type="entry name" value="X-Pro_dipept-like"/>
</dbReference>
<evidence type="ECO:0000256" key="10">
    <source>
        <dbReference type="ARBA" id="ARBA00023049"/>
    </source>
</evidence>
<keyword evidence="6 17" id="KW-0031">Aminopeptidase</keyword>
<evidence type="ECO:0000256" key="4">
    <source>
        <dbReference type="ARBA" id="ARBA00008766"/>
    </source>
</evidence>
<dbReference type="InterPro" id="IPR000994">
    <property type="entry name" value="Pept_M24"/>
</dbReference>
<dbReference type="PROSITE" id="PS00491">
    <property type="entry name" value="PROLINE_PEPTIDASE"/>
    <property type="match status" value="1"/>
</dbReference>
<keyword evidence="9" id="KW-0378">Hydrolase</keyword>
<reference evidence="17 18" key="1">
    <citation type="submission" date="2016-05" db="EMBL/GenBank/DDBJ databases">
        <title>A degradative enzymes factory behind the ericoid mycorrhizal symbiosis.</title>
        <authorList>
            <consortium name="DOE Joint Genome Institute"/>
            <person name="Martino E."/>
            <person name="Morin E."/>
            <person name="Grelet G."/>
            <person name="Kuo A."/>
            <person name="Kohler A."/>
            <person name="Daghino S."/>
            <person name="Barry K."/>
            <person name="Choi C."/>
            <person name="Cichocki N."/>
            <person name="Clum A."/>
            <person name="Copeland A."/>
            <person name="Hainaut M."/>
            <person name="Haridas S."/>
            <person name="Labutti K."/>
            <person name="Lindquist E."/>
            <person name="Lipzen A."/>
            <person name="Khouja H.-R."/>
            <person name="Murat C."/>
            <person name="Ohm R."/>
            <person name="Olson A."/>
            <person name="Spatafora J."/>
            <person name="Veneault-Fourrey C."/>
            <person name="Henrissat B."/>
            <person name="Grigoriev I."/>
            <person name="Martin F."/>
            <person name="Perotto S."/>
        </authorList>
    </citation>
    <scope>NUCLEOTIDE SEQUENCE [LARGE SCALE GENOMIC DNA]</scope>
    <source>
        <strain evidence="17 18">UAMH 7357</strain>
    </source>
</reference>
<dbReference type="GO" id="GO:0070006">
    <property type="term" value="F:metalloaminopeptidase activity"/>
    <property type="evidence" value="ECO:0007669"/>
    <property type="project" value="InterPro"/>
</dbReference>
<dbReference type="STRING" id="1745343.A0A2J6QCR6"/>
<dbReference type="OrthoDB" id="10261878at2759"/>
<evidence type="ECO:0000259" key="16">
    <source>
        <dbReference type="SMART" id="SM01011"/>
    </source>
</evidence>
<dbReference type="Proteomes" id="UP000235672">
    <property type="component" value="Unassembled WGS sequence"/>
</dbReference>
<dbReference type="GO" id="GO:0006508">
    <property type="term" value="P:proteolysis"/>
    <property type="evidence" value="ECO:0007669"/>
    <property type="project" value="UniProtKB-KW"/>
</dbReference>
<dbReference type="AlphaFoldDB" id="A0A2J6QCR6"/>
<name>A0A2J6QCR6_9HELO</name>
<evidence type="ECO:0000256" key="6">
    <source>
        <dbReference type="ARBA" id="ARBA00022438"/>
    </source>
</evidence>
<proteinExistence type="inferred from homology"/>
<dbReference type="Pfam" id="PF00557">
    <property type="entry name" value="Peptidase_M24"/>
    <property type="match status" value="1"/>
</dbReference>
<dbReference type="InterPro" id="IPR036005">
    <property type="entry name" value="Creatinase/aminopeptidase-like"/>
</dbReference>
<comment type="cofactor">
    <cofactor evidence="2">
        <name>Mn(2+)</name>
        <dbReference type="ChEBI" id="CHEBI:29035"/>
    </cofactor>
</comment>
<dbReference type="PANTHER" id="PTHR43226">
    <property type="entry name" value="XAA-PRO AMINOPEPTIDASE 3"/>
    <property type="match status" value="1"/>
</dbReference>
<dbReference type="CDD" id="cd01087">
    <property type="entry name" value="Prolidase"/>
    <property type="match status" value="1"/>
</dbReference>
<sequence>MGSIEQKAVGERPSSRSSSWSVDVEEFEDLVSISLKPKPKEKYPAKSHAQLVAQKLGVKSGLIYLPGLQERKYEDSDMPVHWRQRRYFYYMSGIDFPGCVVTYDIHRDSLYAWIPPPNTGSSVIFNGSAPTIKEVKTEYHFDDVRYTTDLGDYLTKFVHYNPGSKVYQLHQYQMPQNVAREVTLIDGRRSYLQDYPFEFTKLQPAMNASRVIKDPYEIKMIRRANAISAQAHVNVLRGIRYFENEAEIEAIFTATCICEQAKQQSYRIIAGSGQNASVLHYVANNEPLEGRQLVCLDAGAEWKCYASDVTRTFPISGYFTPEAKAIYNLVAMMQETCIAMIRPGVDFGAIMENSVRIAVEGLLKLGLLRNGTSEELYVSGVWRAFFPHGLGHYVGLEVHDVGDGSDRLNLLSGHRSPSPCITAYSKNNSVPVTTGTVLLPNMVITIEPGIYFSRYALEDLFLKDPRYAKLINKDLLGMYYPVGGVRIEDDILVTEDGYENLTTAPKGDEALKIINEGKEKLMEGKQKKGWLW</sequence>
<dbReference type="EMBL" id="KZ613473">
    <property type="protein sequence ID" value="PMD24036.1"/>
    <property type="molecule type" value="Genomic_DNA"/>
</dbReference>
<evidence type="ECO:0000256" key="15">
    <source>
        <dbReference type="SAM" id="MobiDB-lite"/>
    </source>
</evidence>
<evidence type="ECO:0000256" key="13">
    <source>
        <dbReference type="ARBA" id="ARBA00032413"/>
    </source>
</evidence>
<dbReference type="Gene3D" id="3.90.230.10">
    <property type="entry name" value="Creatinase/methionine aminopeptidase superfamily"/>
    <property type="match status" value="1"/>
</dbReference>
<comment type="similarity">
    <text evidence="4 14">Belongs to the peptidase M24B family.</text>
</comment>
<keyword evidence="18" id="KW-1185">Reference proteome</keyword>
<evidence type="ECO:0000256" key="5">
    <source>
        <dbReference type="ARBA" id="ARBA00012574"/>
    </source>
</evidence>
<evidence type="ECO:0000256" key="7">
    <source>
        <dbReference type="ARBA" id="ARBA00022670"/>
    </source>
</evidence>
<evidence type="ECO:0000256" key="2">
    <source>
        <dbReference type="ARBA" id="ARBA00001936"/>
    </source>
</evidence>
<keyword evidence="10" id="KW-0482">Metalloprotease</keyword>
<comment type="catalytic activity">
    <reaction evidence="1">
        <text>Release of any N-terminal amino acid, including proline, that is linked to proline, even from a dipeptide or tripeptide.</text>
        <dbReference type="EC" id="3.4.11.9"/>
    </reaction>
</comment>
<evidence type="ECO:0000256" key="1">
    <source>
        <dbReference type="ARBA" id="ARBA00001424"/>
    </source>
</evidence>
<dbReference type="Gene3D" id="3.40.350.10">
    <property type="entry name" value="Creatinase/prolidase N-terminal domain"/>
    <property type="match status" value="1"/>
</dbReference>
<evidence type="ECO:0000313" key="18">
    <source>
        <dbReference type="Proteomes" id="UP000235672"/>
    </source>
</evidence>
<protein>
    <recommendedName>
        <fullName evidence="5">Xaa-Pro aminopeptidase</fullName>
        <ecNumber evidence="5">3.4.11.9</ecNumber>
    </recommendedName>
    <alternativeName>
        <fullName evidence="12">Aminoacylproline aminopeptidase</fullName>
    </alternativeName>
    <alternativeName>
        <fullName evidence="13">Prolidase</fullName>
    </alternativeName>
</protein>
<evidence type="ECO:0000256" key="3">
    <source>
        <dbReference type="ARBA" id="ARBA00002443"/>
    </source>
</evidence>
<keyword evidence="7" id="KW-0645">Protease</keyword>
<dbReference type="InterPro" id="IPR007865">
    <property type="entry name" value="Aminopep_P_N"/>
</dbReference>
<accession>A0A2J6QCR6</accession>
<keyword evidence="8 14" id="KW-0479">Metal-binding</keyword>
<evidence type="ECO:0000256" key="8">
    <source>
        <dbReference type="ARBA" id="ARBA00022723"/>
    </source>
</evidence>
<dbReference type="SUPFAM" id="SSF53092">
    <property type="entry name" value="Creatinase/prolidase N-terminal domain"/>
    <property type="match status" value="1"/>
</dbReference>
<organism evidence="17 18">
    <name type="scientific">Hyaloscypha hepaticicola</name>
    <dbReference type="NCBI Taxonomy" id="2082293"/>
    <lineage>
        <taxon>Eukaryota</taxon>
        <taxon>Fungi</taxon>
        <taxon>Dikarya</taxon>
        <taxon>Ascomycota</taxon>
        <taxon>Pezizomycotina</taxon>
        <taxon>Leotiomycetes</taxon>
        <taxon>Helotiales</taxon>
        <taxon>Hyaloscyphaceae</taxon>
        <taxon>Hyaloscypha</taxon>
    </lineage>
</organism>
<dbReference type="SUPFAM" id="SSF55920">
    <property type="entry name" value="Creatinase/aminopeptidase"/>
    <property type="match status" value="1"/>
</dbReference>
<dbReference type="InterPro" id="IPR029149">
    <property type="entry name" value="Creatin/AminoP/Spt16_N"/>
</dbReference>
<evidence type="ECO:0000256" key="14">
    <source>
        <dbReference type="RuleBase" id="RU000590"/>
    </source>
</evidence>
<feature type="domain" description="Aminopeptidase P N-terminal" evidence="16">
    <location>
        <begin position="43"/>
        <end position="167"/>
    </location>
</feature>
<comment type="function">
    <text evidence="3">Catalyzes the removal of a penultimate prolyl residue from the N-termini of peptides.</text>
</comment>